<organism evidence="1 2">
    <name type="scientific">Crateriforma conspicua</name>
    <dbReference type="NCBI Taxonomy" id="2527996"/>
    <lineage>
        <taxon>Bacteria</taxon>
        <taxon>Pseudomonadati</taxon>
        <taxon>Planctomycetota</taxon>
        <taxon>Planctomycetia</taxon>
        <taxon>Planctomycetales</taxon>
        <taxon>Planctomycetaceae</taxon>
        <taxon>Crateriforma</taxon>
    </lineage>
</organism>
<accession>A0A5C6FHA2</accession>
<proteinExistence type="predicted"/>
<comment type="caution">
    <text evidence="1">The sequence shown here is derived from an EMBL/GenBank/DDBJ whole genome shotgun (WGS) entry which is preliminary data.</text>
</comment>
<evidence type="ECO:0000313" key="1">
    <source>
        <dbReference type="EMBL" id="TWU59534.1"/>
    </source>
</evidence>
<reference evidence="1 2" key="1">
    <citation type="submission" date="2019-02" db="EMBL/GenBank/DDBJ databases">
        <title>Deep-cultivation of Planctomycetes and their phenomic and genomic characterization uncovers novel biology.</title>
        <authorList>
            <person name="Wiegand S."/>
            <person name="Jogler M."/>
            <person name="Boedeker C."/>
            <person name="Pinto D."/>
            <person name="Vollmers J."/>
            <person name="Rivas-Marin E."/>
            <person name="Kohn T."/>
            <person name="Peeters S.H."/>
            <person name="Heuer A."/>
            <person name="Rast P."/>
            <person name="Oberbeckmann S."/>
            <person name="Bunk B."/>
            <person name="Jeske O."/>
            <person name="Meyerdierks A."/>
            <person name="Storesund J.E."/>
            <person name="Kallscheuer N."/>
            <person name="Luecker S."/>
            <person name="Lage O.M."/>
            <person name="Pohl T."/>
            <person name="Merkel B.J."/>
            <person name="Hornburger P."/>
            <person name="Mueller R.-W."/>
            <person name="Bruemmer F."/>
            <person name="Labrenz M."/>
            <person name="Spormann A.M."/>
            <person name="Op Den Camp H."/>
            <person name="Overmann J."/>
            <person name="Amann R."/>
            <person name="Jetten M.S.M."/>
            <person name="Mascher T."/>
            <person name="Medema M.H."/>
            <person name="Devos D.P."/>
            <person name="Kaster A.-K."/>
            <person name="Ovreas L."/>
            <person name="Rohde M."/>
            <person name="Galperin M.Y."/>
            <person name="Jogler C."/>
        </authorList>
    </citation>
    <scope>NUCLEOTIDE SEQUENCE [LARGE SCALE GENOMIC DNA]</scope>
    <source>
        <strain evidence="1 2">V7</strain>
    </source>
</reference>
<sequence length="92" mass="10316">MPELGPIKEPPLLPAYKSRIAIDATMKPVVSLWSCEVRAIVEMLDAADEAVKEFETIKDETGVNYYGRFRAKMCNLRDALNAKEFPIPDESA</sequence>
<dbReference type="Proteomes" id="UP000316476">
    <property type="component" value="Unassembled WGS sequence"/>
</dbReference>
<gene>
    <name evidence="1" type="ORF">V7x_55800</name>
</gene>
<dbReference type="AlphaFoldDB" id="A0A5C6FHA2"/>
<dbReference type="EMBL" id="SJPZ01000008">
    <property type="protein sequence ID" value="TWU59534.1"/>
    <property type="molecule type" value="Genomic_DNA"/>
</dbReference>
<protein>
    <submittedName>
        <fullName evidence="1">Uncharacterized protein</fullName>
    </submittedName>
</protein>
<name>A0A5C6FHA2_9PLAN</name>
<evidence type="ECO:0000313" key="2">
    <source>
        <dbReference type="Proteomes" id="UP000316476"/>
    </source>
</evidence>